<feature type="domain" description="PucR C-terminal helix-turn-helix" evidence="2">
    <location>
        <begin position="366"/>
        <end position="420"/>
    </location>
</feature>
<dbReference type="InterPro" id="IPR042070">
    <property type="entry name" value="PucR_C-HTH_sf"/>
</dbReference>
<evidence type="ECO:0000313" key="6">
    <source>
        <dbReference type="Proteomes" id="UP000004926"/>
    </source>
</evidence>
<dbReference type="PANTHER" id="PTHR33744">
    <property type="entry name" value="CARBOHYDRATE DIACID REGULATOR"/>
    <property type="match status" value="1"/>
</dbReference>
<dbReference type="InterPro" id="IPR025751">
    <property type="entry name" value="RsbRD_N_dom"/>
</dbReference>
<dbReference type="EMBL" id="CM001439">
    <property type="protein sequence ID" value="EHR50693.1"/>
    <property type="molecule type" value="Genomic_DNA"/>
</dbReference>
<feature type="domain" description="CdaR GGDEF-like" evidence="4">
    <location>
        <begin position="197"/>
        <end position="310"/>
    </location>
</feature>
<evidence type="ECO:0000256" key="1">
    <source>
        <dbReference type="ARBA" id="ARBA00006754"/>
    </source>
</evidence>
<dbReference type="HOGENOM" id="CLU_051160_1_0_11"/>
<proteinExistence type="inferred from homology"/>
<dbReference type="Pfam" id="PF13556">
    <property type="entry name" value="HTH_30"/>
    <property type="match status" value="1"/>
</dbReference>
<sequence>MLVTEPLKRRLVSDDAPEAGQIRALVVRVAERLQARHTELSDSVNSAIEHAVADLDAPELTEMLHASVEGNVTTILHMLRNDIPIEHVQPATAATEYAVRLARAGVPAGPLRRAYHIGTDDLLAEVFHEIELLDCSSELKLRLLHHLAGWLHRYIDWITRVVLDAHEAERLALLEQNATDVSRLVHRLLDGEPVEPDQFAATTGYRLERPHVATVVWDEGVRQAADQIETLRSLAKRLACALGSKDEPLFMPIDRSTAWVWCHVPKVSSPTGAARVSDVLSVTPSVRAAIGTPVAGVEGFRRTLEQANAVRLVANTSSEPHTRVVCYGDDGMAVVAMLARDLAATRRWVIDTLGLLSLDTEPADRLRETLRTFLRTGSYVETSKTLVLHRNTVKYRLAKAEQERGRPLAEGQLDLELALHLCHVLGQAVLQQPRNAGENGYAG</sequence>
<organism evidence="5 6">
    <name type="scientific">Saccharomonospora marina XMU15</name>
    <dbReference type="NCBI Taxonomy" id="882083"/>
    <lineage>
        <taxon>Bacteria</taxon>
        <taxon>Bacillati</taxon>
        <taxon>Actinomycetota</taxon>
        <taxon>Actinomycetes</taxon>
        <taxon>Pseudonocardiales</taxon>
        <taxon>Pseudonocardiaceae</taxon>
        <taxon>Saccharomonospora</taxon>
    </lineage>
</organism>
<evidence type="ECO:0000259" key="2">
    <source>
        <dbReference type="Pfam" id="PF13556"/>
    </source>
</evidence>
<dbReference type="InterPro" id="IPR025736">
    <property type="entry name" value="PucR_C-HTH_dom"/>
</dbReference>
<dbReference type="AlphaFoldDB" id="H5WYM8"/>
<dbReference type="InterPro" id="IPR051448">
    <property type="entry name" value="CdaR-like_regulators"/>
</dbReference>
<evidence type="ECO:0000313" key="5">
    <source>
        <dbReference type="EMBL" id="EHR50693.1"/>
    </source>
</evidence>
<dbReference type="Proteomes" id="UP000004926">
    <property type="component" value="Chromosome"/>
</dbReference>
<feature type="domain" description="RsbT co-antagonist protein RsbRD N-terminal" evidence="3">
    <location>
        <begin position="39"/>
        <end position="178"/>
    </location>
</feature>
<name>H5WYM8_9PSEU</name>
<protein>
    <submittedName>
        <fullName evidence="5">Regulator of polyketide synthase expression</fullName>
    </submittedName>
</protein>
<dbReference type="Gene3D" id="1.10.10.2840">
    <property type="entry name" value="PucR C-terminal helix-turn-helix domain"/>
    <property type="match status" value="1"/>
</dbReference>
<gene>
    <name evidence="5" type="ORF">SacmaDRAFT_2447</name>
</gene>
<accession>H5WYM8</accession>
<dbReference type="PANTHER" id="PTHR33744:SF1">
    <property type="entry name" value="DNA-BINDING TRANSCRIPTIONAL ACTIVATOR ADER"/>
    <property type="match status" value="1"/>
</dbReference>
<comment type="similarity">
    <text evidence="1">Belongs to the CdaR family.</text>
</comment>
<dbReference type="InterPro" id="IPR041522">
    <property type="entry name" value="CdaR_GGDEF"/>
</dbReference>
<evidence type="ECO:0000259" key="3">
    <source>
        <dbReference type="Pfam" id="PF14361"/>
    </source>
</evidence>
<evidence type="ECO:0000259" key="4">
    <source>
        <dbReference type="Pfam" id="PF17853"/>
    </source>
</evidence>
<keyword evidence="6" id="KW-1185">Reference proteome</keyword>
<dbReference type="Pfam" id="PF17853">
    <property type="entry name" value="GGDEF_2"/>
    <property type="match status" value="1"/>
</dbReference>
<dbReference type="STRING" id="882083.SacmaDRAFT_2447"/>
<dbReference type="eggNOG" id="COG2508">
    <property type="taxonomic scope" value="Bacteria"/>
</dbReference>
<dbReference type="Pfam" id="PF14361">
    <property type="entry name" value="RsbRD_N"/>
    <property type="match status" value="1"/>
</dbReference>
<reference evidence="5 6" key="1">
    <citation type="journal article" date="2012" name="Stand. Genomic Sci.">
        <title>Genome sequence of the ocean sediment bacterium Saccharomonospora marina type strain (XMU15(T)).</title>
        <authorList>
            <person name="Klenk H.P."/>
            <person name="Lu M."/>
            <person name="Lucas S."/>
            <person name="Lapidus A."/>
            <person name="Copeland A."/>
            <person name="Pitluck S."/>
            <person name="Goodwin L.A."/>
            <person name="Han C."/>
            <person name="Tapia R."/>
            <person name="Brambilla E.M."/>
            <person name="Potter G."/>
            <person name="Land M."/>
            <person name="Ivanova N."/>
            <person name="Rohde M."/>
            <person name="Goker M."/>
            <person name="Detter J.C."/>
            <person name="Li W.J."/>
            <person name="Kyrpides N.C."/>
            <person name="Woyke T."/>
        </authorList>
    </citation>
    <scope>NUCLEOTIDE SEQUENCE [LARGE SCALE GENOMIC DNA]</scope>
    <source>
        <strain evidence="5 6">XMU15</strain>
    </source>
</reference>